<dbReference type="Proteomes" id="UP000242638">
    <property type="component" value="Unassembled WGS sequence"/>
</dbReference>
<feature type="domain" description="Ig-like" evidence="4">
    <location>
        <begin position="181"/>
        <end position="244"/>
    </location>
</feature>
<name>A0A3P9N0P7_POERE</name>
<dbReference type="InterPro" id="IPR050488">
    <property type="entry name" value="Ig_Fc_receptor"/>
</dbReference>
<evidence type="ECO:0000256" key="1">
    <source>
        <dbReference type="ARBA" id="ARBA00022729"/>
    </source>
</evidence>
<feature type="signal peptide" evidence="3">
    <location>
        <begin position="1"/>
        <end position="18"/>
    </location>
</feature>
<dbReference type="InterPro" id="IPR036179">
    <property type="entry name" value="Ig-like_dom_sf"/>
</dbReference>
<dbReference type="PROSITE" id="PS50835">
    <property type="entry name" value="IG_LIKE"/>
    <property type="match status" value="3"/>
</dbReference>
<dbReference type="GO" id="GO:0009897">
    <property type="term" value="C:external side of plasma membrane"/>
    <property type="evidence" value="ECO:0007669"/>
    <property type="project" value="TreeGrafter"/>
</dbReference>
<keyword evidence="1 3" id="KW-0732">Signal</keyword>
<dbReference type="SMART" id="SM00409">
    <property type="entry name" value="IG"/>
    <property type="match status" value="4"/>
</dbReference>
<dbReference type="GeneTree" id="ENSGT01150000287737"/>
<reference evidence="5" key="2">
    <citation type="submission" date="2025-08" db="UniProtKB">
        <authorList>
            <consortium name="Ensembl"/>
        </authorList>
    </citation>
    <scope>IDENTIFICATION</scope>
    <source>
        <strain evidence="5">Guanapo</strain>
    </source>
</reference>
<proteinExistence type="predicted"/>
<dbReference type="PANTHER" id="PTHR11481">
    <property type="entry name" value="IMMUNOGLOBULIN FC RECEPTOR"/>
    <property type="match status" value="1"/>
</dbReference>
<keyword evidence="2" id="KW-1015">Disulfide bond</keyword>
<evidence type="ECO:0000259" key="4">
    <source>
        <dbReference type="PROSITE" id="PS50835"/>
    </source>
</evidence>
<reference evidence="5" key="3">
    <citation type="submission" date="2025-09" db="UniProtKB">
        <authorList>
            <consortium name="Ensembl"/>
        </authorList>
    </citation>
    <scope>IDENTIFICATION</scope>
    <source>
        <strain evidence="5">Guanapo</strain>
    </source>
</reference>
<dbReference type="PANTHER" id="PTHR11481:SF64">
    <property type="entry name" value="FC RECEPTOR-LIKE PROTEIN 4"/>
    <property type="match status" value="1"/>
</dbReference>
<protein>
    <recommendedName>
        <fullName evidence="4">Ig-like domain-containing protein</fullName>
    </recommendedName>
</protein>
<dbReference type="OMA" id="MNEGENS"/>
<evidence type="ECO:0000256" key="3">
    <source>
        <dbReference type="SAM" id="SignalP"/>
    </source>
</evidence>
<evidence type="ECO:0000256" key="2">
    <source>
        <dbReference type="ARBA" id="ARBA00023157"/>
    </source>
</evidence>
<dbReference type="AlphaFoldDB" id="A0A3P9N0P7"/>
<reference evidence="6" key="1">
    <citation type="submission" date="2013-11" db="EMBL/GenBank/DDBJ databases">
        <title>The genomic landscape of the Guanapo guppy.</title>
        <authorList>
            <person name="Kuenstner A."/>
            <person name="Dreyer C."/>
        </authorList>
    </citation>
    <scope>NUCLEOTIDE SEQUENCE</scope>
    <source>
        <strain evidence="6">Guanapo</strain>
    </source>
</reference>
<feature type="domain" description="Ig-like" evidence="4">
    <location>
        <begin position="18"/>
        <end position="68"/>
    </location>
</feature>
<feature type="domain" description="Ig-like" evidence="4">
    <location>
        <begin position="280"/>
        <end position="331"/>
    </location>
</feature>
<dbReference type="Ensembl" id="ENSPRET00000003210.1">
    <property type="protein sequence ID" value="ENSPREP00000003156.1"/>
    <property type="gene ID" value="ENSPREG00000002263.1"/>
</dbReference>
<feature type="chain" id="PRO_5018113996" description="Ig-like domain-containing protein" evidence="3">
    <location>
        <begin position="19"/>
        <end position="363"/>
    </location>
</feature>
<dbReference type="InterPro" id="IPR003599">
    <property type="entry name" value="Ig_sub"/>
</dbReference>
<evidence type="ECO:0000313" key="6">
    <source>
        <dbReference type="Proteomes" id="UP000242638"/>
    </source>
</evidence>
<dbReference type="SUPFAM" id="SSF48726">
    <property type="entry name" value="Immunoglobulin"/>
    <property type="match status" value="4"/>
</dbReference>
<sequence length="363" mass="41386">TSLILSIITVLLSSMFSGETITLTCEVQGGETTEWTYEWRRAGSFIYMTREKKLTFNVSESNSGDYRCLMKMYYKHTLINVLNVLCCVLVAVLTIDPNWLTFYDGERVTFTCDMNEGNNTDWEYEIRRNGEQFIQSYPHKSYTLQPIQTDQSGEYQCCGVRKSSSDTKCSGTVSLTVTVQPKAKLTAGPTTIPVGGSVTLSCSVEPSAGWKYRWYKKTKNTHEVQLTDEENRDIDVTQGGIYRCMGMRGNTNFYIDYSLHFLSNNVVVTRRPNWPQMFSGETITLTCEVQRGETTEWTCEWRRSGTTVKLGNDKDLNVTVSESSSGEYSCQCRLRDDWYSVTKWSEKIPVSGESGFFVPPQHR</sequence>
<organism evidence="5 6">
    <name type="scientific">Poecilia reticulata</name>
    <name type="common">Guppy</name>
    <name type="synonym">Acanthophacelus reticulatus</name>
    <dbReference type="NCBI Taxonomy" id="8081"/>
    <lineage>
        <taxon>Eukaryota</taxon>
        <taxon>Metazoa</taxon>
        <taxon>Chordata</taxon>
        <taxon>Craniata</taxon>
        <taxon>Vertebrata</taxon>
        <taxon>Euteleostomi</taxon>
        <taxon>Actinopterygii</taxon>
        <taxon>Neopterygii</taxon>
        <taxon>Teleostei</taxon>
        <taxon>Neoteleostei</taxon>
        <taxon>Acanthomorphata</taxon>
        <taxon>Ovalentaria</taxon>
        <taxon>Atherinomorphae</taxon>
        <taxon>Cyprinodontiformes</taxon>
        <taxon>Poeciliidae</taxon>
        <taxon>Poeciliinae</taxon>
        <taxon>Poecilia</taxon>
    </lineage>
</organism>
<dbReference type="GO" id="GO:0004888">
    <property type="term" value="F:transmembrane signaling receptor activity"/>
    <property type="evidence" value="ECO:0007669"/>
    <property type="project" value="TreeGrafter"/>
</dbReference>
<dbReference type="GO" id="GO:0007166">
    <property type="term" value="P:cell surface receptor signaling pathway"/>
    <property type="evidence" value="ECO:0007669"/>
    <property type="project" value="TreeGrafter"/>
</dbReference>
<dbReference type="GO" id="GO:0006955">
    <property type="term" value="P:immune response"/>
    <property type="evidence" value="ECO:0007669"/>
    <property type="project" value="TreeGrafter"/>
</dbReference>
<keyword evidence="6" id="KW-1185">Reference proteome</keyword>
<accession>A0A3P9N0P7</accession>
<dbReference type="InterPro" id="IPR013783">
    <property type="entry name" value="Ig-like_fold"/>
</dbReference>
<dbReference type="Pfam" id="PF13895">
    <property type="entry name" value="Ig_2"/>
    <property type="match status" value="3"/>
</dbReference>
<dbReference type="Gene3D" id="2.60.40.10">
    <property type="entry name" value="Immunoglobulins"/>
    <property type="match status" value="4"/>
</dbReference>
<evidence type="ECO:0000313" key="5">
    <source>
        <dbReference type="Ensembl" id="ENSPREP00000003156.1"/>
    </source>
</evidence>
<dbReference type="InterPro" id="IPR007110">
    <property type="entry name" value="Ig-like_dom"/>
</dbReference>